<dbReference type="EMBL" id="CP154795">
    <property type="protein sequence ID" value="XAN07285.1"/>
    <property type="molecule type" value="Genomic_DNA"/>
</dbReference>
<proteinExistence type="predicted"/>
<dbReference type="RefSeq" id="WP_425308738.1">
    <property type="nucleotide sequence ID" value="NZ_CP154795.1"/>
</dbReference>
<accession>A0ABZ3FRA6</accession>
<evidence type="ECO:0000313" key="1">
    <source>
        <dbReference type="EMBL" id="XAN07285.1"/>
    </source>
</evidence>
<reference evidence="1 2" key="1">
    <citation type="submission" date="2024-04" db="EMBL/GenBank/DDBJ databases">
        <title>Isolation of an actinomycete strain from pig manure.</title>
        <authorList>
            <person name="Gong T."/>
            <person name="Yu Z."/>
            <person name="An M."/>
            <person name="Wei C."/>
            <person name="Yang W."/>
            <person name="Liu L."/>
        </authorList>
    </citation>
    <scope>NUCLEOTIDE SEQUENCE [LARGE SCALE GENOMIC DNA]</scope>
    <source>
        <strain evidence="1 2">ZF39</strain>
    </source>
</reference>
<gene>
    <name evidence="1" type="ORF">AADG42_08255</name>
</gene>
<organism evidence="1 2">
    <name type="scientific">Ammonicoccus fulvus</name>
    <dbReference type="NCBI Taxonomy" id="3138240"/>
    <lineage>
        <taxon>Bacteria</taxon>
        <taxon>Bacillati</taxon>
        <taxon>Actinomycetota</taxon>
        <taxon>Actinomycetes</taxon>
        <taxon>Propionibacteriales</taxon>
        <taxon>Propionibacteriaceae</taxon>
        <taxon>Ammonicoccus</taxon>
    </lineage>
</organism>
<name>A0ABZ3FRA6_9ACTN</name>
<dbReference type="NCBIfam" id="NF040618">
    <property type="entry name" value="PPA1309_fam"/>
    <property type="match status" value="1"/>
</dbReference>
<dbReference type="InterPro" id="IPR047681">
    <property type="entry name" value="PPA1309-like"/>
</dbReference>
<evidence type="ECO:0000313" key="2">
    <source>
        <dbReference type="Proteomes" id="UP001442841"/>
    </source>
</evidence>
<dbReference type="Proteomes" id="UP001442841">
    <property type="component" value="Chromosome"/>
</dbReference>
<keyword evidence="2" id="KW-1185">Reference proteome</keyword>
<protein>
    <submittedName>
        <fullName evidence="1">PPA1309 family protein</fullName>
    </submittedName>
</protein>
<sequence length="202" mass="21641">MAPTNDALIAALIELEHHVGQAGWDQPARLFALVRNDELIEAEPELAAHLGLRSSADGFPEGALSSIEQEDFRSVGAAEEGRTASESGLPEVLARIMWPDAVTGCAIALERSFLPARFEADLPEDPDEAEEVVATHPERQDLRLVVGVLRDGSTHALARLVSNPDDLLGGPELAPGVVSALAATLDNDQPGHRLRHDSRRTT</sequence>